<dbReference type="OrthoDB" id="416652at2759"/>
<evidence type="ECO:0000256" key="10">
    <source>
        <dbReference type="ARBA" id="ARBA00022968"/>
    </source>
</evidence>
<keyword evidence="19" id="KW-1185">Reference proteome</keyword>
<keyword evidence="8" id="KW-0479">Metal-binding</keyword>
<reference evidence="18 19" key="1">
    <citation type="journal article" date="2018" name="Nat. Ecol. Evol.">
        <title>Genomic signatures of mitonuclear coevolution across populations of Tigriopus californicus.</title>
        <authorList>
            <person name="Barreto F.S."/>
            <person name="Watson E.T."/>
            <person name="Lima T.G."/>
            <person name="Willett C.S."/>
            <person name="Edmands S."/>
            <person name="Li W."/>
            <person name="Burton R.S."/>
        </authorList>
    </citation>
    <scope>NUCLEOTIDE SEQUENCE [LARGE SCALE GENOMIC DNA]</scope>
    <source>
        <strain evidence="18 19">San Diego</strain>
    </source>
</reference>
<accession>A0A553N9L2</accession>
<keyword evidence="15 16" id="KW-0464">Manganese</keyword>
<dbReference type="GO" id="GO:0006493">
    <property type="term" value="P:protein O-linked glycosylation"/>
    <property type="evidence" value="ECO:0007669"/>
    <property type="project" value="UniProtKB-ARBA"/>
</dbReference>
<dbReference type="EMBL" id="VCGU01000459">
    <property type="protein sequence ID" value="TRY62130.1"/>
    <property type="molecule type" value="Genomic_DNA"/>
</dbReference>
<evidence type="ECO:0000256" key="4">
    <source>
        <dbReference type="ARBA" id="ARBA00005680"/>
    </source>
</evidence>
<dbReference type="GO" id="GO:0030246">
    <property type="term" value="F:carbohydrate binding"/>
    <property type="evidence" value="ECO:0007669"/>
    <property type="project" value="UniProtKB-KW"/>
</dbReference>
<evidence type="ECO:0000313" key="18">
    <source>
        <dbReference type="EMBL" id="TRY62130.1"/>
    </source>
</evidence>
<evidence type="ECO:0000256" key="8">
    <source>
        <dbReference type="ARBA" id="ARBA00022723"/>
    </source>
</evidence>
<keyword evidence="14 16" id="KW-1015">Disulfide bond</keyword>
<gene>
    <name evidence="18" type="ORF">TCAL_02174</name>
</gene>
<evidence type="ECO:0000256" key="6">
    <source>
        <dbReference type="ARBA" id="ARBA00022679"/>
    </source>
</evidence>
<keyword evidence="5 16" id="KW-0328">Glycosyltransferase</keyword>
<protein>
    <recommendedName>
        <fullName evidence="16">Polypeptide N-acetylgalactosaminyltransferase</fullName>
        <ecNumber evidence="16">2.4.1.-</ecNumber>
    </recommendedName>
    <alternativeName>
        <fullName evidence="16">Protein-UDP acetylgalactosaminyltransferase</fullName>
    </alternativeName>
</protein>
<keyword evidence="11 16" id="KW-1133">Transmembrane helix</keyword>
<evidence type="ECO:0000256" key="9">
    <source>
        <dbReference type="ARBA" id="ARBA00022734"/>
    </source>
</evidence>
<dbReference type="SUPFAM" id="SSF53448">
    <property type="entry name" value="Nucleotide-diphospho-sugar transferases"/>
    <property type="match status" value="1"/>
</dbReference>
<evidence type="ECO:0000256" key="2">
    <source>
        <dbReference type="ARBA" id="ARBA00004323"/>
    </source>
</evidence>
<comment type="cofactor">
    <cofactor evidence="1 16">
        <name>Mn(2+)</name>
        <dbReference type="ChEBI" id="CHEBI:29035"/>
    </cofactor>
</comment>
<keyword evidence="6 16" id="KW-0808">Transferase</keyword>
<name>A0A553N9L2_TIGCA</name>
<evidence type="ECO:0000313" key="19">
    <source>
        <dbReference type="Proteomes" id="UP000318571"/>
    </source>
</evidence>
<evidence type="ECO:0000256" key="13">
    <source>
        <dbReference type="ARBA" id="ARBA00023136"/>
    </source>
</evidence>
<dbReference type="PROSITE" id="PS50231">
    <property type="entry name" value="RICIN_B_LECTIN"/>
    <property type="match status" value="1"/>
</dbReference>
<dbReference type="Gene3D" id="2.80.10.50">
    <property type="match status" value="1"/>
</dbReference>
<evidence type="ECO:0000256" key="12">
    <source>
        <dbReference type="ARBA" id="ARBA00023034"/>
    </source>
</evidence>
<evidence type="ECO:0000256" key="15">
    <source>
        <dbReference type="ARBA" id="ARBA00023211"/>
    </source>
</evidence>
<dbReference type="InterPro" id="IPR029044">
    <property type="entry name" value="Nucleotide-diphossugar_trans"/>
</dbReference>
<sequence>MITPIRLIWLKLRHRLNWRVIKLFMCMGYGVFMIALVIHMLQSNPGPVKALKSSPYRHLYLEEEIPPEIVQFEKQIVPGLGEDGKGIEIKDKKLLDETVKKYAFNRLASDQISLKRTLPDVRHEACKKIQYDDTLPAASVIIIFNNEILSTLLRTVWSVLQRTPPEFLHEIVLVDDASNLTEISTVLPIYLKYRLPANVILHRLVEQVGLIGARLAGAKVASGEAIIFLDSHCEATEGWIQPLLQRIKDKPNNLVIPSIDSISDKTLAFNGFPGGVGISVGGFTWSGHFTWIPFKHNGTRKPSDPAPTATMAGGLFGANREFFFKIGGYDEGMKGWGGENLELSFRTWRCHGSMENVPCSHVGHIFRDFHPYFIPHDSHGINTARMAEVWMDEYKRLFYMHRQDLQREIPSPIDIGDISSRVQIKDTLKCKSFKWYLDTVYPDKFILDDQSIAYGRIRNQKYPNICFDHLQRDTAHKNGFYFLGQYPCHNVLGDSQYFSLSRDKFELRNEYMCAKSFDNEGSIKVQMVGCRDQQSRKTAWKFENGALIHVDSGLCITAPNDSAGEELVLSKCDGTKQQMWDFEFLNP</sequence>
<dbReference type="OMA" id="NLCLTTE"/>
<dbReference type="CDD" id="cd02510">
    <property type="entry name" value="pp-GalNAc-T"/>
    <property type="match status" value="1"/>
</dbReference>
<dbReference type="Pfam" id="PF00535">
    <property type="entry name" value="Glycos_transf_2"/>
    <property type="match status" value="1"/>
</dbReference>
<evidence type="ECO:0000256" key="1">
    <source>
        <dbReference type="ARBA" id="ARBA00001936"/>
    </source>
</evidence>
<keyword evidence="13 16" id="KW-0472">Membrane</keyword>
<evidence type="ECO:0000256" key="7">
    <source>
        <dbReference type="ARBA" id="ARBA00022692"/>
    </source>
</evidence>
<evidence type="ECO:0000256" key="3">
    <source>
        <dbReference type="ARBA" id="ARBA00004922"/>
    </source>
</evidence>
<dbReference type="PANTHER" id="PTHR11675">
    <property type="entry name" value="N-ACETYLGALACTOSAMINYLTRANSFERASE"/>
    <property type="match status" value="1"/>
</dbReference>
<evidence type="ECO:0000256" key="11">
    <source>
        <dbReference type="ARBA" id="ARBA00022989"/>
    </source>
</evidence>
<dbReference type="InterPro" id="IPR035992">
    <property type="entry name" value="Ricin_B-like_lectins"/>
</dbReference>
<keyword evidence="12 16" id="KW-0333">Golgi apparatus</keyword>
<dbReference type="SUPFAM" id="SSF50370">
    <property type="entry name" value="Ricin B-like lectins"/>
    <property type="match status" value="1"/>
</dbReference>
<dbReference type="UniPathway" id="UPA00378"/>
<dbReference type="GO" id="GO:0000139">
    <property type="term" value="C:Golgi membrane"/>
    <property type="evidence" value="ECO:0007669"/>
    <property type="project" value="UniProtKB-SubCell"/>
</dbReference>
<comment type="pathway">
    <text evidence="3 16">Protein modification; protein glycosylation.</text>
</comment>
<dbReference type="InterPro" id="IPR045885">
    <property type="entry name" value="GalNAc-T"/>
</dbReference>
<evidence type="ECO:0000256" key="16">
    <source>
        <dbReference type="RuleBase" id="RU361242"/>
    </source>
</evidence>
<dbReference type="EC" id="2.4.1.-" evidence="16"/>
<keyword evidence="7 16" id="KW-0812">Transmembrane</keyword>
<comment type="similarity">
    <text evidence="4 16">Belongs to the glycosyltransferase 2 family. GalNAc-T subfamily.</text>
</comment>
<dbReference type="STRING" id="6832.A0A553N9L2"/>
<feature type="transmembrane region" description="Helical" evidence="16">
    <location>
        <begin position="20"/>
        <end position="41"/>
    </location>
</feature>
<proteinExistence type="inferred from homology"/>
<evidence type="ECO:0000256" key="5">
    <source>
        <dbReference type="ARBA" id="ARBA00022676"/>
    </source>
</evidence>
<feature type="domain" description="Ricin B lectin" evidence="17">
    <location>
        <begin position="454"/>
        <end position="583"/>
    </location>
</feature>
<dbReference type="SMART" id="SM00458">
    <property type="entry name" value="RICIN"/>
    <property type="match status" value="1"/>
</dbReference>
<dbReference type="InterPro" id="IPR000772">
    <property type="entry name" value="Ricin_B_lectin"/>
</dbReference>
<dbReference type="Gene3D" id="3.90.550.10">
    <property type="entry name" value="Spore Coat Polysaccharide Biosynthesis Protein SpsA, Chain A"/>
    <property type="match status" value="1"/>
</dbReference>
<dbReference type="GO" id="GO:0004653">
    <property type="term" value="F:polypeptide N-acetylgalactosaminyltransferase activity"/>
    <property type="evidence" value="ECO:0007669"/>
    <property type="project" value="UniProtKB-ARBA"/>
</dbReference>
<keyword evidence="9 16" id="KW-0430">Lectin</keyword>
<comment type="caution">
    <text evidence="18">The sequence shown here is derived from an EMBL/GenBank/DDBJ whole genome shotgun (WGS) entry which is preliminary data.</text>
</comment>
<dbReference type="InterPro" id="IPR001173">
    <property type="entry name" value="Glyco_trans_2-like"/>
</dbReference>
<dbReference type="GO" id="GO:0046872">
    <property type="term" value="F:metal ion binding"/>
    <property type="evidence" value="ECO:0007669"/>
    <property type="project" value="UniProtKB-KW"/>
</dbReference>
<evidence type="ECO:0000256" key="14">
    <source>
        <dbReference type="ARBA" id="ARBA00023157"/>
    </source>
</evidence>
<keyword evidence="10" id="KW-0735">Signal-anchor</keyword>
<dbReference type="PANTHER" id="PTHR11675:SF43">
    <property type="entry name" value="POLYPEPTIDE N-ACETYLGALACTOSAMINYLTRANSFERASE 1"/>
    <property type="match status" value="1"/>
</dbReference>
<dbReference type="FunFam" id="3.90.550.10:FF:000021">
    <property type="entry name" value="Polypeptide N-acetylgalactosaminyltransferase"/>
    <property type="match status" value="1"/>
</dbReference>
<dbReference type="AlphaFoldDB" id="A0A553N9L2"/>
<evidence type="ECO:0000259" key="17">
    <source>
        <dbReference type="SMART" id="SM00458"/>
    </source>
</evidence>
<dbReference type="Proteomes" id="UP000318571">
    <property type="component" value="Chromosome 8"/>
</dbReference>
<comment type="subcellular location">
    <subcellularLocation>
        <location evidence="2 16">Golgi apparatus membrane</location>
        <topology evidence="2 16">Single-pass type II membrane protein</topology>
    </subcellularLocation>
</comment>
<dbReference type="Pfam" id="PF00652">
    <property type="entry name" value="Ricin_B_lectin"/>
    <property type="match status" value="1"/>
</dbReference>
<organism evidence="18 19">
    <name type="scientific">Tigriopus californicus</name>
    <name type="common">Marine copepod</name>
    <dbReference type="NCBI Taxonomy" id="6832"/>
    <lineage>
        <taxon>Eukaryota</taxon>
        <taxon>Metazoa</taxon>
        <taxon>Ecdysozoa</taxon>
        <taxon>Arthropoda</taxon>
        <taxon>Crustacea</taxon>
        <taxon>Multicrustacea</taxon>
        <taxon>Hexanauplia</taxon>
        <taxon>Copepoda</taxon>
        <taxon>Harpacticoida</taxon>
        <taxon>Harpacticidae</taxon>
        <taxon>Tigriopus</taxon>
    </lineage>
</organism>